<comment type="caution">
    <text evidence="1">The sequence shown here is derived from an EMBL/GenBank/DDBJ whole genome shotgun (WGS) entry which is preliminary data.</text>
</comment>
<accession>A0ABV0NQ46</accession>
<protein>
    <recommendedName>
        <fullName evidence="3">Maturase K</fullName>
    </recommendedName>
</protein>
<evidence type="ECO:0000313" key="1">
    <source>
        <dbReference type="EMBL" id="MEQ2173542.1"/>
    </source>
</evidence>
<dbReference type="Proteomes" id="UP001476798">
    <property type="component" value="Unassembled WGS sequence"/>
</dbReference>
<name>A0ABV0NQ46_9TELE</name>
<sequence length="120" mass="13763">MGLSDQDQFCSEEQLHQLYMKEISSFYHNSFIPVTNIETINMYTFSYIRHKLVLFGCSLIQGSPQQAITTPTQTCQIPFLVQPGFKPPNQRPRLSPLRHRGTCIRHGAFRIISIVAESSF</sequence>
<organism evidence="1 2">
    <name type="scientific">Goodea atripinnis</name>
    <dbReference type="NCBI Taxonomy" id="208336"/>
    <lineage>
        <taxon>Eukaryota</taxon>
        <taxon>Metazoa</taxon>
        <taxon>Chordata</taxon>
        <taxon>Craniata</taxon>
        <taxon>Vertebrata</taxon>
        <taxon>Euteleostomi</taxon>
        <taxon>Actinopterygii</taxon>
        <taxon>Neopterygii</taxon>
        <taxon>Teleostei</taxon>
        <taxon>Neoteleostei</taxon>
        <taxon>Acanthomorphata</taxon>
        <taxon>Ovalentaria</taxon>
        <taxon>Atherinomorphae</taxon>
        <taxon>Cyprinodontiformes</taxon>
        <taxon>Goodeidae</taxon>
        <taxon>Goodea</taxon>
    </lineage>
</organism>
<evidence type="ECO:0008006" key="3">
    <source>
        <dbReference type="Google" id="ProtNLM"/>
    </source>
</evidence>
<evidence type="ECO:0000313" key="2">
    <source>
        <dbReference type="Proteomes" id="UP001476798"/>
    </source>
</evidence>
<reference evidence="1 2" key="1">
    <citation type="submission" date="2021-06" db="EMBL/GenBank/DDBJ databases">
        <authorList>
            <person name="Palmer J.M."/>
        </authorList>
    </citation>
    <scope>NUCLEOTIDE SEQUENCE [LARGE SCALE GENOMIC DNA]</scope>
    <source>
        <strain evidence="1 2">GA_2019</strain>
        <tissue evidence="1">Muscle</tissue>
    </source>
</reference>
<dbReference type="EMBL" id="JAHRIO010046612">
    <property type="protein sequence ID" value="MEQ2173542.1"/>
    <property type="molecule type" value="Genomic_DNA"/>
</dbReference>
<gene>
    <name evidence="1" type="ORF">GOODEAATRI_033139</name>
</gene>
<keyword evidence="2" id="KW-1185">Reference proteome</keyword>
<proteinExistence type="predicted"/>